<evidence type="ECO:0000313" key="2">
    <source>
        <dbReference type="Proteomes" id="UP000679213"/>
    </source>
</evidence>
<dbReference type="AlphaFoldDB" id="A0A8D6PQ14"/>
<protein>
    <submittedName>
        <fullName evidence="1">Uncharacterized protein</fullName>
    </submittedName>
</protein>
<keyword evidence="2" id="KW-1185">Reference proteome</keyword>
<reference evidence="1 2" key="1">
    <citation type="submission" date="2020-04" db="EMBL/GenBank/DDBJ databases">
        <authorList>
            <consortium name="Genoscope - CEA"/>
            <person name="William W."/>
        </authorList>
    </citation>
    <scope>NUCLEOTIDE SEQUENCE [LARGE SCALE GENOMIC DNA]</scope>
    <source>
        <strain evidence="1 2">SG7</strain>
    </source>
</reference>
<organism evidence="1 2">
    <name type="scientific">Methanocaldococcus lauensis</name>
    <dbReference type="NCBI Taxonomy" id="2546128"/>
    <lineage>
        <taxon>Archaea</taxon>
        <taxon>Methanobacteriati</taxon>
        <taxon>Methanobacteriota</taxon>
        <taxon>Methanomada group</taxon>
        <taxon>Methanococci</taxon>
        <taxon>Methanococcales</taxon>
        <taxon>Methanocaldococcaceae</taxon>
        <taxon>Methanocaldococcus</taxon>
    </lineage>
</organism>
<dbReference type="Proteomes" id="UP000679213">
    <property type="component" value="Chromosome I"/>
</dbReference>
<accession>A0A8D6PWT9</accession>
<name>A0A8D6PQ14_9EURY</name>
<proteinExistence type="predicted"/>
<gene>
    <name evidence="1" type="ORF">MLAUSG7_0392</name>
</gene>
<evidence type="ECO:0000313" key="1">
    <source>
        <dbReference type="EMBL" id="CAB3287790.1"/>
    </source>
</evidence>
<sequence length="48" mass="5846">MCFYVLVCLYYIKFKPIIAQTCHCLLRLFRFALILINIIKEKKCINKY</sequence>
<accession>A0A8D6PQ14</accession>
<dbReference type="KEGG" id="mesg:MLAUSG7_0392"/>
<dbReference type="EMBL" id="LR792632">
    <property type="protein sequence ID" value="CAB3287790.1"/>
    <property type="molecule type" value="Genomic_DNA"/>
</dbReference>